<dbReference type="EMBL" id="GBRH01160622">
    <property type="protein sequence ID" value="JAE37274.1"/>
    <property type="molecule type" value="Transcribed_RNA"/>
</dbReference>
<sequence>MIEHIFHLVAEPSRLGGCDALGYGGVGEKSGGEEGGREAEEGQALVPPPHRLHRVRA</sequence>
<evidence type="ECO:0000313" key="2">
    <source>
        <dbReference type="EMBL" id="JAE37274.1"/>
    </source>
</evidence>
<accession>A0A0A9HN46</accession>
<name>A0A0A9HN46_ARUDO</name>
<proteinExistence type="predicted"/>
<evidence type="ECO:0000256" key="1">
    <source>
        <dbReference type="SAM" id="MobiDB-lite"/>
    </source>
</evidence>
<reference evidence="2" key="1">
    <citation type="submission" date="2014-09" db="EMBL/GenBank/DDBJ databases">
        <authorList>
            <person name="Magalhaes I.L.F."/>
            <person name="Oliveira U."/>
            <person name="Santos F.R."/>
            <person name="Vidigal T.H.D.A."/>
            <person name="Brescovit A.D."/>
            <person name="Santos A.J."/>
        </authorList>
    </citation>
    <scope>NUCLEOTIDE SEQUENCE</scope>
    <source>
        <tissue evidence="2">Shoot tissue taken approximately 20 cm above the soil surface</tissue>
    </source>
</reference>
<organism evidence="2">
    <name type="scientific">Arundo donax</name>
    <name type="common">Giant reed</name>
    <name type="synonym">Donax arundinaceus</name>
    <dbReference type="NCBI Taxonomy" id="35708"/>
    <lineage>
        <taxon>Eukaryota</taxon>
        <taxon>Viridiplantae</taxon>
        <taxon>Streptophyta</taxon>
        <taxon>Embryophyta</taxon>
        <taxon>Tracheophyta</taxon>
        <taxon>Spermatophyta</taxon>
        <taxon>Magnoliopsida</taxon>
        <taxon>Liliopsida</taxon>
        <taxon>Poales</taxon>
        <taxon>Poaceae</taxon>
        <taxon>PACMAD clade</taxon>
        <taxon>Arundinoideae</taxon>
        <taxon>Arundineae</taxon>
        <taxon>Arundo</taxon>
    </lineage>
</organism>
<dbReference type="AlphaFoldDB" id="A0A0A9HN46"/>
<feature type="compositionally biased region" description="Basic and acidic residues" evidence="1">
    <location>
        <begin position="30"/>
        <end position="40"/>
    </location>
</feature>
<feature type="region of interest" description="Disordered" evidence="1">
    <location>
        <begin position="27"/>
        <end position="57"/>
    </location>
</feature>
<reference evidence="2" key="2">
    <citation type="journal article" date="2015" name="Data Brief">
        <title>Shoot transcriptome of the giant reed, Arundo donax.</title>
        <authorList>
            <person name="Barrero R.A."/>
            <person name="Guerrero F.D."/>
            <person name="Moolhuijzen P."/>
            <person name="Goolsby J.A."/>
            <person name="Tidwell J."/>
            <person name="Bellgard S.E."/>
            <person name="Bellgard M.I."/>
        </authorList>
    </citation>
    <scope>NUCLEOTIDE SEQUENCE</scope>
    <source>
        <tissue evidence="2">Shoot tissue taken approximately 20 cm above the soil surface</tissue>
    </source>
</reference>
<protein>
    <submittedName>
        <fullName evidence="2">Uncharacterized protein</fullName>
    </submittedName>
</protein>